<dbReference type="AlphaFoldDB" id="A0A835RM12"/>
<comment type="caution">
    <text evidence="1">The sequence shown here is derived from an EMBL/GenBank/DDBJ whole genome shotgun (WGS) entry which is preliminary data.</text>
</comment>
<name>A0A835RM12_VANPL</name>
<organism evidence="1 2">
    <name type="scientific">Vanilla planifolia</name>
    <name type="common">Vanilla</name>
    <dbReference type="NCBI Taxonomy" id="51239"/>
    <lineage>
        <taxon>Eukaryota</taxon>
        <taxon>Viridiplantae</taxon>
        <taxon>Streptophyta</taxon>
        <taxon>Embryophyta</taxon>
        <taxon>Tracheophyta</taxon>
        <taxon>Spermatophyta</taxon>
        <taxon>Magnoliopsida</taxon>
        <taxon>Liliopsida</taxon>
        <taxon>Asparagales</taxon>
        <taxon>Orchidaceae</taxon>
        <taxon>Vanilloideae</taxon>
        <taxon>Vanilleae</taxon>
        <taxon>Vanilla</taxon>
    </lineage>
</organism>
<gene>
    <name evidence="1" type="ORF">HPP92_007268</name>
</gene>
<accession>A0A835RM12</accession>
<keyword evidence="2" id="KW-1185">Reference proteome</keyword>
<protein>
    <submittedName>
        <fullName evidence="1">Uncharacterized protein</fullName>
    </submittedName>
</protein>
<evidence type="ECO:0000313" key="1">
    <source>
        <dbReference type="EMBL" id="KAG0488457.1"/>
    </source>
</evidence>
<reference evidence="1 2" key="1">
    <citation type="journal article" date="2020" name="Nat. Food">
        <title>A phased Vanilla planifolia genome enables genetic improvement of flavour and production.</title>
        <authorList>
            <person name="Hasing T."/>
            <person name="Tang H."/>
            <person name="Brym M."/>
            <person name="Khazi F."/>
            <person name="Huang T."/>
            <person name="Chambers A.H."/>
        </authorList>
    </citation>
    <scope>NUCLEOTIDE SEQUENCE [LARGE SCALE GENOMIC DNA]</scope>
    <source>
        <tissue evidence="1">Leaf</tissue>
    </source>
</reference>
<proteinExistence type="predicted"/>
<sequence length="72" mass="8532">MVVRELKGDCCKVYGWAKETDEIRHQRLENGRRTLEIISGGRFRKGRAVVARSGMERRRSARNAQQWNWKEN</sequence>
<dbReference type="EMBL" id="JADCNL010000003">
    <property type="protein sequence ID" value="KAG0488457.1"/>
    <property type="molecule type" value="Genomic_DNA"/>
</dbReference>
<evidence type="ECO:0000313" key="2">
    <source>
        <dbReference type="Proteomes" id="UP000636800"/>
    </source>
</evidence>
<dbReference type="OrthoDB" id="588006at2759"/>
<dbReference type="Proteomes" id="UP000636800">
    <property type="component" value="Chromosome 3"/>
</dbReference>